<proteinExistence type="predicted"/>
<name>F0W1D6_9STRA</name>
<gene>
    <name evidence="1" type="primary">AlNc14C6G905</name>
    <name evidence="1" type="ORF">ALNC14_010070</name>
</gene>
<reference evidence="1" key="1">
    <citation type="journal article" date="2011" name="PLoS Biol.">
        <title>Gene gain and loss during evolution of obligate parasitism in the white rust pathogen of Arabidopsis thaliana.</title>
        <authorList>
            <person name="Kemen E."/>
            <person name="Gardiner A."/>
            <person name="Schultz-Larsen T."/>
            <person name="Kemen A.C."/>
            <person name="Balmuth A.L."/>
            <person name="Robert-Seilaniantz A."/>
            <person name="Bailey K."/>
            <person name="Holub E."/>
            <person name="Studholme D.J."/>
            <person name="Maclean D."/>
            <person name="Jones J.D."/>
        </authorList>
    </citation>
    <scope>NUCLEOTIDE SEQUENCE</scope>
</reference>
<sequence>MLPSIKAEASLPSVDPHDQLVHQMAGVIRTRLESLAEIVDTRKQMLAIDPGKVSGRLKCIPKRTTGNPMQSSARKNAMMERLFGPEEGTPPQEQVFKSRMQLKKLARKNARLRLEKQLQAEMEGHILRTVDSYQYRSQDTAMDSLSHLPTEAFLQYICKSIRLVKGRKCFRQFALSELSCGLFENESIVQKQELARSISKRYVELLQIFVFVCRILLGLDLCVTSVQIARKQYFPEDVLDEAKARAKWKRLQRQQSELGTSLLEESLAKADAAEKAMNEVMVIPHLARSISCKNIRPSNGKMLTKSASTSILCGVNEKSVLHDGKTSASVCWQTAFPSDIVHNRQARTVFDASQQSHLINEFLATPIRASTKPCFLLRTIPTKDCIVGGEATFRKRYNQLEGDAASKSATLTKECFRDLRRLRTQTRKELVDLDRERDHVLKGGKKAIQLYCATLAKLKDEASESIKPMDSPT</sequence>
<dbReference type="AlphaFoldDB" id="F0W1D6"/>
<dbReference type="EMBL" id="FR824051">
    <property type="protein sequence ID" value="CCA14864.1"/>
    <property type="molecule type" value="Genomic_DNA"/>
</dbReference>
<dbReference type="HOGENOM" id="CLU_020614_0_0_1"/>
<evidence type="ECO:0000313" key="1">
    <source>
        <dbReference type="EMBL" id="CCA14864.1"/>
    </source>
</evidence>
<reference evidence="1" key="2">
    <citation type="submission" date="2011-02" db="EMBL/GenBank/DDBJ databases">
        <authorList>
            <person name="MacLean D."/>
        </authorList>
    </citation>
    <scope>NUCLEOTIDE SEQUENCE</scope>
</reference>
<accession>F0W1D6</accession>
<organism evidence="1">
    <name type="scientific">Albugo laibachii Nc14</name>
    <dbReference type="NCBI Taxonomy" id="890382"/>
    <lineage>
        <taxon>Eukaryota</taxon>
        <taxon>Sar</taxon>
        <taxon>Stramenopiles</taxon>
        <taxon>Oomycota</taxon>
        <taxon>Peronosporomycetes</taxon>
        <taxon>Albuginales</taxon>
        <taxon>Albuginaceae</taxon>
        <taxon>Albugo</taxon>
    </lineage>
</organism>
<protein>
    <submittedName>
        <fullName evidence="1">AlNc14C6G905 protein</fullName>
    </submittedName>
</protein>